<dbReference type="AlphaFoldDB" id="A0A8H6QGA6"/>
<protein>
    <submittedName>
        <fullName evidence="2">Uncharacterized protein</fullName>
    </submittedName>
</protein>
<sequence length="451" mass="51546">MSAHHYNDIRRDGFVSAFGRFMAEPGRMDRIGGSLLRSMFLPKLSREGQKELRDNPHFVRAQLKHYGVQFEEREFTGQGTALMKAALQAGKCDQVPDHIMKLQKEMHAEWLSERTPEQLSSHPDWVMQKYFLSSDQPDRTKTTTVVGIPLDRRSEYRSGQMIEAASKITGLHHMRAFGPENQVIFMGWDRASVEKAANQYPVEEARRLQDEKDERENEREKIHMDYLNSRSQQTEDVTPVGTYIVDCETIERGWPDMADDLSLDIHRTDTPGVFKADFDFGVLEGVMIICSEKSALDEYCAQANRDDESDWNDSMDEEGSEEGSEEETDDEDSVPAKANVKLGAKRKPPASKPMTRPKKYKAGQGQPRKYLLKLKCRETGEGMIHFEASNGTINFKDKNFASFEGVADFPDVGEGVSFFARKISDLPRPSGNDWTDYSARQYEIERVGRWR</sequence>
<comment type="caution">
    <text evidence="2">The sequence shown here is derived from an EMBL/GenBank/DDBJ whole genome shotgun (WGS) entry which is preliminary data.</text>
</comment>
<evidence type="ECO:0000313" key="2">
    <source>
        <dbReference type="EMBL" id="KAF7171426.1"/>
    </source>
</evidence>
<dbReference type="EMBL" id="JACBAF010001932">
    <property type="protein sequence ID" value="KAF7171426.1"/>
    <property type="molecule type" value="Genomic_DNA"/>
</dbReference>
<dbReference type="Proteomes" id="UP000662466">
    <property type="component" value="Unassembled WGS sequence"/>
</dbReference>
<evidence type="ECO:0000256" key="1">
    <source>
        <dbReference type="SAM" id="MobiDB-lite"/>
    </source>
</evidence>
<proteinExistence type="predicted"/>
<accession>A0A8H6QGA6</accession>
<name>A0A8H6QGA6_9EURO</name>
<reference evidence="2" key="1">
    <citation type="submission" date="2020-06" db="EMBL/GenBank/DDBJ databases">
        <title>Draft genome sequences of strains closely related to Aspergillus parafelis and Aspergillus hiratsukae.</title>
        <authorList>
            <person name="Dos Santos R.A.C."/>
            <person name="Rivero-Menendez O."/>
            <person name="Steenwyk J.L."/>
            <person name="Mead M.E."/>
            <person name="Goldman G.H."/>
            <person name="Alastruey-Izquierdo A."/>
            <person name="Rokas A."/>
        </authorList>
    </citation>
    <scope>NUCLEOTIDE SEQUENCE</scope>
    <source>
        <strain evidence="2">CNM-CM6106</strain>
    </source>
</reference>
<organism evidence="2 3">
    <name type="scientific">Aspergillus hiratsukae</name>
    <dbReference type="NCBI Taxonomy" id="1194566"/>
    <lineage>
        <taxon>Eukaryota</taxon>
        <taxon>Fungi</taxon>
        <taxon>Dikarya</taxon>
        <taxon>Ascomycota</taxon>
        <taxon>Pezizomycotina</taxon>
        <taxon>Eurotiomycetes</taxon>
        <taxon>Eurotiomycetidae</taxon>
        <taxon>Eurotiales</taxon>
        <taxon>Aspergillaceae</taxon>
        <taxon>Aspergillus</taxon>
        <taxon>Aspergillus subgen. Fumigati</taxon>
    </lineage>
</organism>
<feature type="compositionally biased region" description="Basic residues" evidence="1">
    <location>
        <begin position="343"/>
        <end position="361"/>
    </location>
</feature>
<feature type="region of interest" description="Disordered" evidence="1">
    <location>
        <begin position="305"/>
        <end position="365"/>
    </location>
</feature>
<gene>
    <name evidence="2" type="ORF">CNMCM6106_005803</name>
</gene>
<evidence type="ECO:0000313" key="3">
    <source>
        <dbReference type="Proteomes" id="UP000662466"/>
    </source>
</evidence>
<feature type="compositionally biased region" description="Acidic residues" evidence="1">
    <location>
        <begin position="307"/>
        <end position="333"/>
    </location>
</feature>